<dbReference type="EMBL" id="PKUS01000007">
    <property type="protein sequence ID" value="PLW69404.1"/>
    <property type="molecule type" value="Genomic_DNA"/>
</dbReference>
<evidence type="ECO:0000313" key="6">
    <source>
        <dbReference type="EMBL" id="PLW69404.1"/>
    </source>
</evidence>
<keyword evidence="2" id="KW-0812">Transmembrane</keyword>
<dbReference type="AlphaFoldDB" id="A0A2N5X4J0"/>
<dbReference type="PANTHER" id="PTHR36985">
    <property type="entry name" value="TRANSLOCATION AND ASSEMBLY MODULE SUBUNIT TAMB"/>
    <property type="match status" value="1"/>
</dbReference>
<sequence length="1230" mass="131814">MKALSYAAAVLLLLFALLCALPFTASGTRLLLQLVERSGIVQAQYLAGSLFGELRLAQLDIDVGNVSLRLEQVESRLDLGCFWVSTFCFEKLSARSLSLDVSDDPQADDVVDGGADEGARQLLSIPYAYALPDVYLQRVNVRWPGGHWQQQELRAQVEIAGSRITIIRAEAESPELGLTQDAQPEPSYAGFQPSQLFLPLDLRVEHLLMQQPRVLLGETQHSLQSLELAGSWRGDGLELKQLSIAADDIGTVVASGSLTFKKQWPLQLMADISLDENMEPPQLGGRSVQLHLSGGLDDLQVKLESAGLPEVSLDGYANLVAPGLPFKGETSVQWPGKPRLVEITGISGPLAGLQLLSPVKARVSGTLDAQDVDVSGEFSGQGYAALALTLRARLQSSRLYVESLELQDAASDSHLAATGELVLGPSWSLVADASSDGIYLPPLLAREPGRLAGKVSLRASGDDNGWRLQLPAVNLQGTVNGLPAQVEGYAGLTSSLRLLPGKLQAQVNGAELSIDTAREPGSDAQLSLQLDDLGRWFVGARGSLALRGTGGLDRQVMSINGVASDITLAGMEIPEATLRLDYAGADQDIELLLQAPAIRRDSYHLNAVTLSVLGRAASHRLLLSSQGSIDGQLQVDGAMDNDQWQGTLQPTELGTSAGPWVLDTPVLLGWDAQLGTLRIDGHCWRHPDFELCGQQLLVGNTGDIDVRLTGDVSAFNGVLPIGLRVRGGLHSELKLAWAENSAPTLEGVARVRDLQVERLYGMGEKVSITWESMNLEASRQGESLALSGDVVREGRRVLVVDALLPRAADQQISGKLTLDALQLAVFSPWVTELSTLQGALSGVLQLQGTAAKPQAIGNLSLREGKLVVVGNPTELTALNLDLQLDGATGQLQGRGLLGGGEVSLRGNILAHPQLSLELAISGERHQILLPPSSEMLVSEELSLLLTNNLLDVGGDIHVHEGVLRHEELPEGSVGISRDVVEVDLRGNVIGEDRPFDVRADIRLHLREHFRVEGETISATLGGELQLRQEPGKALQVFGNLNLQGGELFVFRQHLQVQRGTIAFSGPPENPELNIAAEREIRSDGVTVGARLTGALDEPLLEVYSEPVMSQGEAMSYLVRGRALDSGAGADGTALALSLGADVVNRSGIVSGLNRLPLISNIAFGATGEQDDTAATVSGYIGNRIYVSYGIGLYEPINVLTARLYLQSRLWLEVMSRLENSVDLYYSFDIR</sequence>
<evidence type="ECO:0000256" key="4">
    <source>
        <dbReference type="ARBA" id="ARBA00023136"/>
    </source>
</evidence>
<gene>
    <name evidence="6" type="ORF">C0039_07690</name>
</gene>
<keyword evidence="3" id="KW-1133">Transmembrane helix</keyword>
<evidence type="ECO:0000313" key="7">
    <source>
        <dbReference type="Proteomes" id="UP000235005"/>
    </source>
</evidence>
<dbReference type="OrthoDB" id="5555605at2"/>
<comment type="subcellular location">
    <subcellularLocation>
        <location evidence="1">Membrane</location>
        <topology evidence="1">Single-pass membrane protein</topology>
    </subcellularLocation>
</comment>
<dbReference type="Proteomes" id="UP000235005">
    <property type="component" value="Unassembled WGS sequence"/>
</dbReference>
<dbReference type="GO" id="GO:0005886">
    <property type="term" value="C:plasma membrane"/>
    <property type="evidence" value="ECO:0007669"/>
    <property type="project" value="InterPro"/>
</dbReference>
<dbReference type="GO" id="GO:0009306">
    <property type="term" value="P:protein secretion"/>
    <property type="evidence" value="ECO:0007669"/>
    <property type="project" value="InterPro"/>
</dbReference>
<reference evidence="6 7" key="1">
    <citation type="submission" date="2018-01" db="EMBL/GenBank/DDBJ databases">
        <title>The draft genome sequence of Halioglobus lutimaris HF004.</title>
        <authorList>
            <person name="Du Z.-J."/>
            <person name="Shi M.-J."/>
        </authorList>
    </citation>
    <scope>NUCLEOTIDE SEQUENCE [LARGE SCALE GENOMIC DNA]</scope>
    <source>
        <strain evidence="6 7">HF004</strain>
    </source>
</reference>
<proteinExistence type="predicted"/>
<comment type="caution">
    <text evidence="6">The sequence shown here is derived from an EMBL/GenBank/DDBJ whole genome shotgun (WGS) entry which is preliminary data.</text>
</comment>
<feature type="domain" description="Translocation and assembly module TamB C-terminal" evidence="5">
    <location>
        <begin position="897"/>
        <end position="1228"/>
    </location>
</feature>
<dbReference type="GO" id="GO:0097347">
    <property type="term" value="C:TAM protein secretion complex"/>
    <property type="evidence" value="ECO:0007669"/>
    <property type="project" value="TreeGrafter"/>
</dbReference>
<keyword evidence="4" id="KW-0472">Membrane</keyword>
<accession>A0A2N5X4J0</accession>
<evidence type="ECO:0000259" key="5">
    <source>
        <dbReference type="Pfam" id="PF04357"/>
    </source>
</evidence>
<evidence type="ECO:0000256" key="1">
    <source>
        <dbReference type="ARBA" id="ARBA00004167"/>
    </source>
</evidence>
<evidence type="ECO:0000256" key="2">
    <source>
        <dbReference type="ARBA" id="ARBA00022692"/>
    </source>
</evidence>
<evidence type="ECO:0000256" key="3">
    <source>
        <dbReference type="ARBA" id="ARBA00022989"/>
    </source>
</evidence>
<organism evidence="6 7">
    <name type="scientific">Pseudohalioglobus lutimaris</name>
    <dbReference type="NCBI Taxonomy" id="1737061"/>
    <lineage>
        <taxon>Bacteria</taxon>
        <taxon>Pseudomonadati</taxon>
        <taxon>Pseudomonadota</taxon>
        <taxon>Gammaproteobacteria</taxon>
        <taxon>Cellvibrionales</taxon>
        <taxon>Halieaceae</taxon>
        <taxon>Pseudohalioglobus</taxon>
    </lineage>
</organism>
<dbReference type="InterPro" id="IPR007452">
    <property type="entry name" value="TamB_C"/>
</dbReference>
<dbReference type="RefSeq" id="WP_101517749.1">
    <property type="nucleotide sequence ID" value="NZ_PKUS01000007.1"/>
</dbReference>
<dbReference type="Pfam" id="PF04357">
    <property type="entry name" value="TamB"/>
    <property type="match status" value="1"/>
</dbReference>
<protein>
    <recommendedName>
        <fullName evidence="5">Translocation and assembly module TamB C-terminal domain-containing protein</fullName>
    </recommendedName>
</protein>
<name>A0A2N5X4J0_9GAMM</name>
<dbReference type="PANTHER" id="PTHR36985:SF1">
    <property type="entry name" value="TRANSLOCATION AND ASSEMBLY MODULE SUBUNIT TAMB"/>
    <property type="match status" value="1"/>
</dbReference>
<keyword evidence="7" id="KW-1185">Reference proteome</keyword>